<proteinExistence type="predicted"/>
<accession>A0A5R9CNU6</accession>
<evidence type="ECO:0000313" key="2">
    <source>
        <dbReference type="Proteomes" id="UP000305100"/>
    </source>
</evidence>
<sequence>MFIQRADGWCKSAARVTNMVQESDRYSPSGMQGGRGGLIIAYSCVQTTERGNFCEEVLNEGGTAILSALHKS</sequence>
<dbReference type="EMBL" id="VBSX01000038">
    <property type="protein sequence ID" value="TLQ17041.1"/>
    <property type="molecule type" value="Genomic_DNA"/>
</dbReference>
<reference evidence="1 2" key="1">
    <citation type="submission" date="2019-05" db="EMBL/GenBank/DDBJ databases">
        <title>The metagenome of a microbial culture collection derived from dairy environment covers the genomic content of the human microbiome.</title>
        <authorList>
            <person name="Roder T."/>
            <person name="Wuthrich D."/>
            <person name="Sattari Z."/>
            <person name="Von Ah U."/>
            <person name="Bar C."/>
            <person name="Ronchi F."/>
            <person name="Macpherson A.J."/>
            <person name="Ganal-Vonarburg S.C."/>
            <person name="Bruggmann R."/>
            <person name="Vergeres G."/>
        </authorList>
    </citation>
    <scope>NUCLEOTIDE SEQUENCE [LARGE SCALE GENOMIC DNA]</scope>
    <source>
        <strain evidence="1 2">FAM 1079</strain>
    </source>
</reference>
<evidence type="ECO:0000313" key="1">
    <source>
        <dbReference type="EMBL" id="TLQ17041.1"/>
    </source>
</evidence>
<comment type="caution">
    <text evidence="1">The sequence shown here is derived from an EMBL/GenBank/DDBJ whole genome shotgun (WGS) entry which is preliminary data.</text>
</comment>
<gene>
    <name evidence="1" type="ORF">FEZ41_12145</name>
</gene>
<organism evidence="1 2">
    <name type="scientific">Lentilactobacillus parafarraginis</name>
    <dbReference type="NCBI Taxonomy" id="390842"/>
    <lineage>
        <taxon>Bacteria</taxon>
        <taxon>Bacillati</taxon>
        <taxon>Bacillota</taxon>
        <taxon>Bacilli</taxon>
        <taxon>Lactobacillales</taxon>
        <taxon>Lactobacillaceae</taxon>
        <taxon>Lentilactobacillus</taxon>
    </lineage>
</organism>
<dbReference type="AlphaFoldDB" id="A0A5R9CNU6"/>
<protein>
    <submittedName>
        <fullName evidence="1">Uncharacterized protein</fullName>
    </submittedName>
</protein>
<dbReference type="Proteomes" id="UP000305100">
    <property type="component" value="Unassembled WGS sequence"/>
</dbReference>
<dbReference type="RefSeq" id="WP_056980616.1">
    <property type="nucleotide sequence ID" value="NZ_VBSX01000038.1"/>
</dbReference>
<name>A0A5R9CNU6_9LACO</name>